<protein>
    <submittedName>
        <fullName evidence="1">Uncharacterized protein</fullName>
    </submittedName>
</protein>
<evidence type="ECO:0000313" key="1">
    <source>
        <dbReference type="EMBL" id="TYQ00238.1"/>
    </source>
</evidence>
<sequence length="115" mass="13727">MLMKRIIRWFKQFVSGLSGNQYLKYKFKIVKELPQHPEDNVFYIEGDKNKNDFWYGQMKCPCGCNDTLTLNLIDDVKPCWSVHIIDNKISLAPSVWRTKNCKSHFWLREGLIKWV</sequence>
<evidence type="ECO:0000313" key="2">
    <source>
        <dbReference type="Proteomes" id="UP000323136"/>
    </source>
</evidence>
<name>A0A5S5DWB1_9FLAO</name>
<dbReference type="Proteomes" id="UP000323136">
    <property type="component" value="Unassembled WGS sequence"/>
</dbReference>
<dbReference type="Pfam" id="PF20137">
    <property type="entry name" value="BubE"/>
    <property type="match status" value="1"/>
</dbReference>
<dbReference type="AlphaFoldDB" id="A0A5S5DWB1"/>
<dbReference type="InterPro" id="IPR045384">
    <property type="entry name" value="DUF6527"/>
</dbReference>
<accession>A0A5S5DWB1</accession>
<gene>
    <name evidence="1" type="ORF">C7447_101848</name>
</gene>
<comment type="caution">
    <text evidence="1">The sequence shown here is derived from an EMBL/GenBank/DDBJ whole genome shotgun (WGS) entry which is preliminary data.</text>
</comment>
<proteinExistence type="predicted"/>
<reference evidence="1 2" key="1">
    <citation type="submission" date="2019-07" db="EMBL/GenBank/DDBJ databases">
        <title>Genomic Encyclopedia of Type Strains, Phase IV (KMG-IV): sequencing the most valuable type-strain genomes for metagenomic binning, comparative biology and taxonomic classification.</title>
        <authorList>
            <person name="Goeker M."/>
        </authorList>
    </citation>
    <scope>NUCLEOTIDE SEQUENCE [LARGE SCALE GENOMIC DNA]</scope>
    <source>
        <strain evidence="1 2">DSM 18961</strain>
    </source>
</reference>
<dbReference type="EMBL" id="VNIA01000001">
    <property type="protein sequence ID" value="TYQ00238.1"/>
    <property type="molecule type" value="Genomic_DNA"/>
</dbReference>
<organism evidence="1 2">
    <name type="scientific">Tenacibaculum adriaticum</name>
    <dbReference type="NCBI Taxonomy" id="413713"/>
    <lineage>
        <taxon>Bacteria</taxon>
        <taxon>Pseudomonadati</taxon>
        <taxon>Bacteroidota</taxon>
        <taxon>Flavobacteriia</taxon>
        <taxon>Flavobacteriales</taxon>
        <taxon>Flavobacteriaceae</taxon>
        <taxon>Tenacibaculum</taxon>
    </lineage>
</organism>
<keyword evidence="2" id="KW-1185">Reference proteome</keyword>